<name>A0A1Z4BRL7_9FLAO</name>
<reference evidence="2" key="1">
    <citation type="submission" date="2017-06" db="EMBL/GenBank/DDBJ databases">
        <title>Complete genome sequence of Capnocytophaga sp. KCOM 1579 (=ChDC OS43) isolated from a human refractory periapical abscess lesion.</title>
        <authorList>
            <person name="Kook J.-K."/>
            <person name="Park S.-N."/>
            <person name="Lim Y.K."/>
            <person name="Roh H."/>
        </authorList>
    </citation>
    <scope>NUCLEOTIDE SEQUENCE [LARGE SCALE GENOMIC DNA]</scope>
    <source>
        <strain evidence="2">ChDC OS43</strain>
    </source>
</reference>
<gene>
    <name evidence="1" type="ORF">CBG49_13125</name>
</gene>
<accession>A0A1Z4BRL7</accession>
<dbReference type="EMBL" id="CP022022">
    <property type="protein sequence ID" value="ASF43951.1"/>
    <property type="molecule type" value="Genomic_DNA"/>
</dbReference>
<dbReference type="Proteomes" id="UP000197007">
    <property type="component" value="Chromosome"/>
</dbReference>
<evidence type="ECO:0000313" key="1">
    <source>
        <dbReference type="EMBL" id="ASF43951.1"/>
    </source>
</evidence>
<dbReference type="AlphaFoldDB" id="A0A1Z4BRL7"/>
<evidence type="ECO:0000313" key="2">
    <source>
        <dbReference type="Proteomes" id="UP000197007"/>
    </source>
</evidence>
<sequence>MKKTILISLIVVLVVAGIGYYLKQRQEEQQAAQKVYSEVKQGLLMISKEYNKGVEKVELLQQYEETKHKIIKEEPK</sequence>
<dbReference type="RefSeq" id="WP_088594824.1">
    <property type="nucleotide sequence ID" value="NZ_CP022022.1"/>
</dbReference>
<protein>
    <submittedName>
        <fullName evidence="1">Uncharacterized protein</fullName>
    </submittedName>
</protein>
<proteinExistence type="predicted"/>
<keyword evidence="2" id="KW-1185">Reference proteome</keyword>
<dbReference type="KEGG" id="capn:CBG49_13125"/>
<organism evidence="1 2">
    <name type="scientific">Capnocytophaga endodontalis</name>
    <dbReference type="NCBI Taxonomy" id="2708117"/>
    <lineage>
        <taxon>Bacteria</taxon>
        <taxon>Pseudomonadati</taxon>
        <taxon>Bacteroidota</taxon>
        <taxon>Flavobacteriia</taxon>
        <taxon>Flavobacteriales</taxon>
        <taxon>Flavobacteriaceae</taxon>
        <taxon>Capnocytophaga</taxon>
    </lineage>
</organism>